<proteinExistence type="predicted"/>
<evidence type="ECO:0000259" key="2">
    <source>
        <dbReference type="Pfam" id="PF18602"/>
    </source>
</evidence>
<accession>A0A368NHM1</accession>
<protein>
    <recommendedName>
        <fullName evidence="2">Rap1a immunity protein domain-containing protein</fullName>
    </recommendedName>
</protein>
<name>A0A368NHM1_9GAMM</name>
<feature type="signal peptide" evidence="1">
    <location>
        <begin position="1"/>
        <end position="23"/>
    </location>
</feature>
<evidence type="ECO:0000313" key="3">
    <source>
        <dbReference type="EMBL" id="RCU50062.1"/>
    </source>
</evidence>
<gene>
    <name evidence="3" type="ORF">DU002_10635</name>
</gene>
<dbReference type="Proteomes" id="UP000252558">
    <property type="component" value="Unassembled WGS sequence"/>
</dbReference>
<organism evidence="3 4">
    <name type="scientific">Corallincola holothuriorum</name>
    <dbReference type="NCBI Taxonomy" id="2282215"/>
    <lineage>
        <taxon>Bacteria</taxon>
        <taxon>Pseudomonadati</taxon>
        <taxon>Pseudomonadota</taxon>
        <taxon>Gammaproteobacteria</taxon>
        <taxon>Alteromonadales</taxon>
        <taxon>Psychromonadaceae</taxon>
        <taxon>Corallincola</taxon>
    </lineage>
</organism>
<comment type="caution">
    <text evidence="3">The sequence shown here is derived from an EMBL/GenBank/DDBJ whole genome shotgun (WGS) entry which is preliminary data.</text>
</comment>
<dbReference type="RefSeq" id="WP_114338349.1">
    <property type="nucleotide sequence ID" value="NZ_QPID01000005.1"/>
</dbReference>
<keyword evidence="4" id="KW-1185">Reference proteome</keyword>
<evidence type="ECO:0000256" key="1">
    <source>
        <dbReference type="SAM" id="SignalP"/>
    </source>
</evidence>
<evidence type="ECO:0000313" key="4">
    <source>
        <dbReference type="Proteomes" id="UP000252558"/>
    </source>
</evidence>
<sequence>MMKCRLVLLMFCLSAGCFSPANAEDSFDTKTIGDLLTLCDMSIDDPWYGVSQAYCLGYISSAQDAQVIGKKGDPASCPDATVTRQQILDNFLVWANQHPEQMENPVPVSGLTLSASKKWPCQ</sequence>
<reference evidence="3 4" key="1">
    <citation type="submission" date="2018-07" db="EMBL/GenBank/DDBJ databases">
        <title>Corallincola holothuriorum sp. nov., a new facultative anaerobe isolated from sea cucumber Apostichopus japonicus.</title>
        <authorList>
            <person name="Xia H."/>
        </authorList>
    </citation>
    <scope>NUCLEOTIDE SEQUENCE [LARGE SCALE GENOMIC DNA]</scope>
    <source>
        <strain evidence="3 4">C4</strain>
    </source>
</reference>
<feature type="chain" id="PRO_5016579003" description="Rap1a immunity protein domain-containing protein" evidence="1">
    <location>
        <begin position="24"/>
        <end position="122"/>
    </location>
</feature>
<dbReference type="Pfam" id="PF18602">
    <property type="entry name" value="Rap1a"/>
    <property type="match status" value="1"/>
</dbReference>
<keyword evidence="1" id="KW-0732">Signal</keyword>
<dbReference type="EMBL" id="QPID01000005">
    <property type="protein sequence ID" value="RCU50062.1"/>
    <property type="molecule type" value="Genomic_DNA"/>
</dbReference>
<dbReference type="InterPro" id="IPR041238">
    <property type="entry name" value="Rap1a"/>
</dbReference>
<feature type="domain" description="Rap1a immunity protein" evidence="2">
    <location>
        <begin position="31"/>
        <end position="121"/>
    </location>
</feature>
<dbReference type="OrthoDB" id="5516488at2"/>
<dbReference type="PROSITE" id="PS51257">
    <property type="entry name" value="PROKAR_LIPOPROTEIN"/>
    <property type="match status" value="1"/>
</dbReference>
<dbReference type="AlphaFoldDB" id="A0A368NHM1"/>